<feature type="transmembrane region" description="Helical" evidence="2">
    <location>
        <begin position="184"/>
        <end position="202"/>
    </location>
</feature>
<dbReference type="GO" id="GO:0016717">
    <property type="term" value="F:oxidoreductase activity, acting on paired donors, with oxidation of a pair of donors resulting in the reduction of molecular oxygen to two molecules of water"/>
    <property type="evidence" value="ECO:0007669"/>
    <property type="project" value="TreeGrafter"/>
</dbReference>
<protein>
    <submittedName>
        <fullName evidence="4">Fatty acid desaturase</fullName>
    </submittedName>
</protein>
<accession>A0A4Q1UCZ2</accession>
<keyword evidence="2" id="KW-1133">Transmembrane helix</keyword>
<dbReference type="GO" id="GO:0006629">
    <property type="term" value="P:lipid metabolic process"/>
    <property type="evidence" value="ECO:0007669"/>
    <property type="project" value="InterPro"/>
</dbReference>
<feature type="compositionally biased region" description="Basic and acidic residues" evidence="1">
    <location>
        <begin position="1"/>
        <end position="10"/>
    </location>
</feature>
<name>A0A4Q1UCZ2_RHILE</name>
<dbReference type="GO" id="GO:0016020">
    <property type="term" value="C:membrane"/>
    <property type="evidence" value="ECO:0007669"/>
    <property type="project" value="TreeGrafter"/>
</dbReference>
<feature type="domain" description="Fatty acid desaturase" evidence="3">
    <location>
        <begin position="87"/>
        <end position="334"/>
    </location>
</feature>
<comment type="caution">
    <text evidence="4">The sequence shown here is derived from an EMBL/GenBank/DDBJ whole genome shotgun (WGS) entry which is preliminary data.</text>
</comment>
<feature type="transmembrane region" description="Helical" evidence="2">
    <location>
        <begin position="87"/>
        <end position="105"/>
    </location>
</feature>
<organism evidence="4 5">
    <name type="scientific">Rhizobium leguminosarum</name>
    <dbReference type="NCBI Taxonomy" id="384"/>
    <lineage>
        <taxon>Bacteria</taxon>
        <taxon>Pseudomonadati</taxon>
        <taxon>Pseudomonadota</taxon>
        <taxon>Alphaproteobacteria</taxon>
        <taxon>Hyphomicrobiales</taxon>
        <taxon>Rhizobiaceae</taxon>
        <taxon>Rhizobium/Agrobacterium group</taxon>
        <taxon>Rhizobium</taxon>
    </lineage>
</organism>
<keyword evidence="2" id="KW-0812">Transmembrane</keyword>
<dbReference type="InterPro" id="IPR005804">
    <property type="entry name" value="FA_desaturase_dom"/>
</dbReference>
<evidence type="ECO:0000256" key="1">
    <source>
        <dbReference type="SAM" id="MobiDB-lite"/>
    </source>
</evidence>
<gene>
    <name evidence="4" type="ORF">B5P46_09760</name>
</gene>
<reference evidence="4 5" key="1">
    <citation type="submission" date="2017-03" db="EMBL/GenBank/DDBJ databases">
        <authorList>
            <person name="Safronova V.I."/>
            <person name="Sazanova A.L."/>
            <person name="Chirak E.R."/>
        </authorList>
    </citation>
    <scope>NUCLEOTIDE SEQUENCE [LARGE SCALE GENOMIC DNA]</scope>
    <source>
        <strain evidence="4 5">Tri-43</strain>
    </source>
</reference>
<dbReference type="InterPro" id="IPR012171">
    <property type="entry name" value="Fatty_acid_desaturase"/>
</dbReference>
<feature type="transmembrane region" description="Helical" evidence="2">
    <location>
        <begin position="62"/>
        <end position="81"/>
    </location>
</feature>
<feature type="transmembrane region" description="Helical" evidence="2">
    <location>
        <begin position="214"/>
        <end position="239"/>
    </location>
</feature>
<feature type="transmembrane region" description="Helical" evidence="2">
    <location>
        <begin position="245"/>
        <end position="265"/>
    </location>
</feature>
<proteinExistence type="predicted"/>
<dbReference type="CDD" id="cd03507">
    <property type="entry name" value="Delta12-FADS-like"/>
    <property type="match status" value="1"/>
</dbReference>
<evidence type="ECO:0000256" key="2">
    <source>
        <dbReference type="SAM" id="Phobius"/>
    </source>
</evidence>
<dbReference type="EMBL" id="MZMU01000003">
    <property type="protein sequence ID" value="RXT29007.1"/>
    <property type="molecule type" value="Genomic_DNA"/>
</dbReference>
<dbReference type="AlphaFoldDB" id="A0A4Q1UCZ2"/>
<evidence type="ECO:0000259" key="3">
    <source>
        <dbReference type="Pfam" id="PF00487"/>
    </source>
</evidence>
<keyword evidence="2" id="KW-0472">Membrane</keyword>
<evidence type="ECO:0000313" key="4">
    <source>
        <dbReference type="EMBL" id="RXT29007.1"/>
    </source>
</evidence>
<evidence type="ECO:0000313" key="5">
    <source>
        <dbReference type="Proteomes" id="UP000290767"/>
    </source>
</evidence>
<dbReference type="PANTHER" id="PTHR19353">
    <property type="entry name" value="FATTY ACID DESATURASE 2"/>
    <property type="match status" value="1"/>
</dbReference>
<sequence>MIESARRSECEEIQVAPLGGPDENPEKSENPERSAEQAALFAEKRWLKILGGYRQPRAGRSAFELAVTVVPFALFWAAAWAAVHYSFWPGLILVLPAAAFLLRLFMIQHDCGHGSFFARRRVDDWVGRTIGILTLTPYDYWRRAHAEHHASAGNLDERGVGDIETLTIAEYNALSRWGRLGYRLYRNPIVMFGIGPAWLFLFKQRLPFGMMRSGALPWVSTMATNLAIALAAALLIWAIGIIPFLLVHLPIVLLAGAAGVWLFYVQHQFEETHWSKEPDWQFQHAALHGASHYDLPPVLRWITGNIGIHHVHHLSSRVPYYRLPEVLRDHPELADIGRITLMESLRCVKLVLWDEQTKRLVSFRDAARLATAR</sequence>
<feature type="region of interest" description="Disordered" evidence="1">
    <location>
        <begin position="1"/>
        <end position="34"/>
    </location>
</feature>
<feature type="compositionally biased region" description="Basic and acidic residues" evidence="1">
    <location>
        <begin position="24"/>
        <end position="34"/>
    </location>
</feature>
<dbReference type="Proteomes" id="UP000290767">
    <property type="component" value="Unassembled WGS sequence"/>
</dbReference>
<dbReference type="Pfam" id="PF00487">
    <property type="entry name" value="FA_desaturase"/>
    <property type="match status" value="1"/>
</dbReference>
<dbReference type="PANTHER" id="PTHR19353:SF73">
    <property type="entry name" value="FATTY ACID DESATURASE"/>
    <property type="match status" value="1"/>
</dbReference>